<evidence type="ECO:0000313" key="3">
    <source>
        <dbReference type="Proteomes" id="UP000232060"/>
    </source>
</evidence>
<reference evidence="2 3" key="1">
    <citation type="submission" date="2017-11" db="EMBL/GenBank/DDBJ databases">
        <title>Draft genome sequence of environmental isolate Aeromonas lusitania sp. nov. MDC 2473.</title>
        <authorList>
            <person name="Colston S.M."/>
            <person name="Navarro A."/>
            <person name="Martinez-Murcia A.J."/>
            <person name="Graf J."/>
        </authorList>
    </citation>
    <scope>NUCLEOTIDE SEQUENCE [LARGE SCALE GENOMIC DNA]</scope>
    <source>
        <strain evidence="2 3">MDC 2473</strain>
    </source>
</reference>
<gene>
    <name evidence="2" type="ORF">CUC44_02370</name>
</gene>
<dbReference type="RefSeq" id="WP_167388749.1">
    <property type="nucleotide sequence ID" value="NZ_PGCP01000003.1"/>
</dbReference>
<keyword evidence="1" id="KW-0812">Transmembrane</keyword>
<comment type="caution">
    <text evidence="2">The sequence shown here is derived from an EMBL/GenBank/DDBJ whole genome shotgun (WGS) entry which is preliminary data.</text>
</comment>
<organism evidence="2 3">
    <name type="scientific">Aeromonas lusitana</name>
    <dbReference type="NCBI Taxonomy" id="931529"/>
    <lineage>
        <taxon>Bacteria</taxon>
        <taxon>Pseudomonadati</taxon>
        <taxon>Pseudomonadota</taxon>
        <taxon>Gammaproteobacteria</taxon>
        <taxon>Aeromonadales</taxon>
        <taxon>Aeromonadaceae</taxon>
        <taxon>Aeromonas</taxon>
    </lineage>
</organism>
<keyword evidence="1" id="KW-0472">Membrane</keyword>
<feature type="transmembrane region" description="Helical" evidence="1">
    <location>
        <begin position="32"/>
        <end position="56"/>
    </location>
</feature>
<name>A0A2M8HE18_9GAMM</name>
<dbReference type="AlphaFoldDB" id="A0A2M8HE18"/>
<keyword evidence="1" id="KW-1133">Transmembrane helix</keyword>
<dbReference type="Proteomes" id="UP000232060">
    <property type="component" value="Unassembled WGS sequence"/>
</dbReference>
<protein>
    <submittedName>
        <fullName evidence="2">Uncharacterized protein</fullName>
    </submittedName>
</protein>
<dbReference type="EMBL" id="PGCP01000003">
    <property type="protein sequence ID" value="PJC94808.1"/>
    <property type="molecule type" value="Genomic_DNA"/>
</dbReference>
<sequence length="58" mass="6423">MILTRQTSLIIISALFTISLFSPQLPDSTEQWLSSLLLGSLVAVCLMLVSGCRHFLQE</sequence>
<feature type="transmembrane region" description="Helical" evidence="1">
    <location>
        <begin position="7"/>
        <end position="26"/>
    </location>
</feature>
<accession>A0A2M8HE18</accession>
<proteinExistence type="predicted"/>
<keyword evidence="3" id="KW-1185">Reference proteome</keyword>
<evidence type="ECO:0000313" key="2">
    <source>
        <dbReference type="EMBL" id="PJC94808.1"/>
    </source>
</evidence>
<evidence type="ECO:0000256" key="1">
    <source>
        <dbReference type="SAM" id="Phobius"/>
    </source>
</evidence>